<feature type="transmembrane region" description="Helical" evidence="2">
    <location>
        <begin position="157"/>
        <end position="176"/>
    </location>
</feature>
<keyword evidence="2" id="KW-0472">Membrane</keyword>
<dbReference type="PANTHER" id="PTHR47518">
    <property type="entry name" value="SERPENTINE RECEPTOR CLASS EPSILON-13-RELATED"/>
    <property type="match status" value="1"/>
</dbReference>
<evidence type="ECO:0000313" key="3">
    <source>
        <dbReference type="Proteomes" id="UP000887578"/>
    </source>
</evidence>
<protein>
    <submittedName>
        <fullName evidence="4">Uncharacterized protein</fullName>
    </submittedName>
</protein>
<dbReference type="AlphaFoldDB" id="A0A914PDB8"/>
<evidence type="ECO:0000313" key="4">
    <source>
        <dbReference type="WBParaSite" id="PDA_v2.g12758.t1"/>
    </source>
</evidence>
<feature type="transmembrane region" description="Helical" evidence="2">
    <location>
        <begin position="39"/>
        <end position="58"/>
    </location>
</feature>
<keyword evidence="2" id="KW-1133">Transmembrane helix</keyword>
<keyword evidence="3" id="KW-1185">Reference proteome</keyword>
<reference evidence="4" key="1">
    <citation type="submission" date="2022-11" db="UniProtKB">
        <authorList>
            <consortium name="WormBaseParasite"/>
        </authorList>
    </citation>
    <scope>IDENTIFICATION</scope>
</reference>
<comment type="similarity">
    <text evidence="1">Belongs to the nematode receptor-like protein sre family.</text>
</comment>
<sequence>MRSIIVGLTFTNHACIVLERSFATFFINTYENHKDKIKWSIFMISMELCSILMHYLIVSHLNSYVLAAIGLVTFEIMVGVICILLLKVNLRWHTNSFGKFLTTRYQTVENIRCLRPVLTFTILALIYNFISISFMAFINIYSSGNENIKLQAYADEIWNLISSIFSTLYPLPFIFGNKYFRQKLRRFARIKSAVVNDSSQRQQLRSITDKSLIVNDESKFYFEELKKAWN</sequence>
<keyword evidence="2" id="KW-0812">Transmembrane</keyword>
<feature type="transmembrane region" description="Helical" evidence="2">
    <location>
        <begin position="117"/>
        <end position="137"/>
    </location>
</feature>
<accession>A0A914PDB8</accession>
<dbReference type="PANTHER" id="PTHR47518:SF10">
    <property type="entry name" value="G PROTEIN-COUPLED RECEPTOR-RELATED"/>
    <property type="match status" value="1"/>
</dbReference>
<name>A0A914PDB8_9BILA</name>
<evidence type="ECO:0000256" key="2">
    <source>
        <dbReference type="SAM" id="Phobius"/>
    </source>
</evidence>
<dbReference type="InterPro" id="IPR052854">
    <property type="entry name" value="Serpentine_rcpt_epsilon"/>
</dbReference>
<feature type="transmembrane region" description="Helical" evidence="2">
    <location>
        <begin position="64"/>
        <end position="86"/>
    </location>
</feature>
<dbReference type="WBParaSite" id="PDA_v2.g12758.t1">
    <property type="protein sequence ID" value="PDA_v2.g12758.t1"/>
    <property type="gene ID" value="PDA_v2.g12758"/>
</dbReference>
<dbReference type="GO" id="GO:0007606">
    <property type="term" value="P:sensory perception of chemical stimulus"/>
    <property type="evidence" value="ECO:0007669"/>
    <property type="project" value="InterPro"/>
</dbReference>
<dbReference type="GO" id="GO:0016020">
    <property type="term" value="C:membrane"/>
    <property type="evidence" value="ECO:0007669"/>
    <property type="project" value="InterPro"/>
</dbReference>
<proteinExistence type="inferred from homology"/>
<dbReference type="InterPro" id="IPR004151">
    <property type="entry name" value="7TM_GPCR_serpentine_rcpt_Sre"/>
</dbReference>
<dbReference type="Proteomes" id="UP000887578">
    <property type="component" value="Unplaced"/>
</dbReference>
<evidence type="ECO:0000256" key="1">
    <source>
        <dbReference type="ARBA" id="ARBA00006803"/>
    </source>
</evidence>
<dbReference type="Pfam" id="PF03125">
    <property type="entry name" value="Sre"/>
    <property type="match status" value="1"/>
</dbReference>
<organism evidence="3 4">
    <name type="scientific">Panagrolaimus davidi</name>
    <dbReference type="NCBI Taxonomy" id="227884"/>
    <lineage>
        <taxon>Eukaryota</taxon>
        <taxon>Metazoa</taxon>
        <taxon>Ecdysozoa</taxon>
        <taxon>Nematoda</taxon>
        <taxon>Chromadorea</taxon>
        <taxon>Rhabditida</taxon>
        <taxon>Tylenchina</taxon>
        <taxon>Panagrolaimomorpha</taxon>
        <taxon>Panagrolaimoidea</taxon>
        <taxon>Panagrolaimidae</taxon>
        <taxon>Panagrolaimus</taxon>
    </lineage>
</organism>